<evidence type="ECO:0000313" key="3">
    <source>
        <dbReference type="EMBL" id="MFA1541725.1"/>
    </source>
</evidence>
<evidence type="ECO:0000259" key="2">
    <source>
        <dbReference type="PROSITE" id="PS50937"/>
    </source>
</evidence>
<dbReference type="PROSITE" id="PS50937">
    <property type="entry name" value="HTH_MERR_2"/>
    <property type="match status" value="1"/>
</dbReference>
<dbReference type="Proteomes" id="UP001569963">
    <property type="component" value="Unassembled WGS sequence"/>
</dbReference>
<name>A0ABV4QGB5_9ACTN</name>
<dbReference type="Gene3D" id="1.10.1660.10">
    <property type="match status" value="1"/>
</dbReference>
<sequence>MTDDTSLGIGDLAALTGVSVRTIRFYCDEGVLEPGRSAGGHRRFDRSAVDRLGLVRRLRALGLGLPAIAGVLAGDRSLEEAVAAARRAADAELAALAWRRASLRAVEDADPAQRAARLDLLAAVQDGPAARDVLLEFWRRRILVPLPDAAVRAFLEASVPEPPADPAPEQVVAYAGMVAVASDRPLLRGLRALGRVNAERVRDEPTLIAGLGEAVALAAPLVAAGRAPGPGPALDLFVAAHAAGRRARDTPGFRRALLPAVAMEQDPRLRRYWALFGEVAGVPATAGTVNAWLVDALERDVARGVRNTVPARAVPVE</sequence>
<keyword evidence="4" id="KW-1185">Reference proteome</keyword>
<proteinExistence type="predicted"/>
<organism evidence="3 4">
    <name type="scientific">Actinomadura monticuli</name>
    <dbReference type="NCBI Taxonomy" id="3097367"/>
    <lineage>
        <taxon>Bacteria</taxon>
        <taxon>Bacillati</taxon>
        <taxon>Actinomycetota</taxon>
        <taxon>Actinomycetes</taxon>
        <taxon>Streptosporangiales</taxon>
        <taxon>Thermomonosporaceae</taxon>
        <taxon>Actinomadura</taxon>
    </lineage>
</organism>
<evidence type="ECO:0000256" key="1">
    <source>
        <dbReference type="ARBA" id="ARBA00023125"/>
    </source>
</evidence>
<dbReference type="PRINTS" id="PR00040">
    <property type="entry name" value="HTHMERR"/>
</dbReference>
<dbReference type="InterPro" id="IPR000551">
    <property type="entry name" value="MerR-type_HTH_dom"/>
</dbReference>
<dbReference type="PANTHER" id="PTHR30204">
    <property type="entry name" value="REDOX-CYCLING DRUG-SENSING TRANSCRIPTIONAL ACTIVATOR SOXR"/>
    <property type="match status" value="1"/>
</dbReference>
<comment type="caution">
    <text evidence="3">The sequence shown here is derived from an EMBL/GenBank/DDBJ whole genome shotgun (WGS) entry which is preliminary data.</text>
</comment>
<dbReference type="SUPFAM" id="SSF46955">
    <property type="entry name" value="Putative DNA-binding domain"/>
    <property type="match status" value="1"/>
</dbReference>
<keyword evidence="1" id="KW-0238">DNA-binding</keyword>
<dbReference type="InterPro" id="IPR009061">
    <property type="entry name" value="DNA-bd_dom_put_sf"/>
</dbReference>
<feature type="domain" description="HTH merR-type" evidence="2">
    <location>
        <begin position="6"/>
        <end position="74"/>
    </location>
</feature>
<dbReference type="SMART" id="SM00422">
    <property type="entry name" value="HTH_MERR"/>
    <property type="match status" value="1"/>
</dbReference>
<dbReference type="RefSeq" id="WP_371951883.1">
    <property type="nucleotide sequence ID" value="NZ_JAXCEI010000010.1"/>
</dbReference>
<accession>A0ABV4QGB5</accession>
<dbReference type="InterPro" id="IPR047057">
    <property type="entry name" value="MerR_fam"/>
</dbReference>
<reference evidence="3 4" key="1">
    <citation type="submission" date="2023-11" db="EMBL/GenBank/DDBJ databases">
        <title>Actinomadura monticuli sp. nov., isolated from volcanic ash.</title>
        <authorList>
            <person name="Lee S.D."/>
            <person name="Yang H."/>
            <person name="Kim I.S."/>
        </authorList>
    </citation>
    <scope>NUCLEOTIDE SEQUENCE [LARGE SCALE GENOMIC DNA]</scope>
    <source>
        <strain evidence="3 4">DLS-62</strain>
    </source>
</reference>
<gene>
    <name evidence="3" type="ORF">SM611_22590</name>
</gene>
<evidence type="ECO:0000313" key="4">
    <source>
        <dbReference type="Proteomes" id="UP001569963"/>
    </source>
</evidence>
<dbReference type="PANTHER" id="PTHR30204:SF93">
    <property type="entry name" value="HTH MERR-TYPE DOMAIN-CONTAINING PROTEIN"/>
    <property type="match status" value="1"/>
</dbReference>
<protein>
    <submittedName>
        <fullName evidence="3">MerR family transcriptional regulator</fullName>
    </submittedName>
</protein>
<dbReference type="CDD" id="cd00592">
    <property type="entry name" value="HTH_MerR-like"/>
    <property type="match status" value="1"/>
</dbReference>
<dbReference type="EMBL" id="JAXCEI010000010">
    <property type="protein sequence ID" value="MFA1541725.1"/>
    <property type="molecule type" value="Genomic_DNA"/>
</dbReference>
<dbReference type="Pfam" id="PF13411">
    <property type="entry name" value="MerR_1"/>
    <property type="match status" value="1"/>
</dbReference>